<dbReference type="Proteomes" id="UP000006729">
    <property type="component" value="Chromosome 12"/>
</dbReference>
<proteinExistence type="predicted"/>
<protein>
    <submittedName>
        <fullName evidence="1">Uncharacterized protein</fullName>
    </submittedName>
</protein>
<accession>A0A2K1Y6Y3</accession>
<sequence>MSGRRRRRQTKIPETLKNIHAVSWWQKPLCNSCQSHRIFFQQLRHACHCYHPQFLTTTPLGSSLFLSTMYVIVNSCQSR</sequence>
<dbReference type="Gramene" id="Potri.012G007100.1.v4.1">
    <property type="protein sequence ID" value="Potri.012G007100.1.v4.1"/>
    <property type="gene ID" value="Potri.012G007100.v4.1"/>
</dbReference>
<gene>
    <name evidence="1" type="ORF">POPTR_012G007100</name>
</gene>
<dbReference type="AlphaFoldDB" id="A0A2K1Y6Y3"/>
<reference evidence="1 2" key="1">
    <citation type="journal article" date="2006" name="Science">
        <title>The genome of black cottonwood, Populus trichocarpa (Torr. &amp; Gray).</title>
        <authorList>
            <person name="Tuskan G.A."/>
            <person name="Difazio S."/>
            <person name="Jansson S."/>
            <person name="Bohlmann J."/>
            <person name="Grigoriev I."/>
            <person name="Hellsten U."/>
            <person name="Putnam N."/>
            <person name="Ralph S."/>
            <person name="Rombauts S."/>
            <person name="Salamov A."/>
            <person name="Schein J."/>
            <person name="Sterck L."/>
            <person name="Aerts A."/>
            <person name="Bhalerao R.R."/>
            <person name="Bhalerao R.P."/>
            <person name="Blaudez D."/>
            <person name="Boerjan W."/>
            <person name="Brun A."/>
            <person name="Brunner A."/>
            <person name="Busov V."/>
            <person name="Campbell M."/>
            <person name="Carlson J."/>
            <person name="Chalot M."/>
            <person name="Chapman J."/>
            <person name="Chen G.L."/>
            <person name="Cooper D."/>
            <person name="Coutinho P.M."/>
            <person name="Couturier J."/>
            <person name="Covert S."/>
            <person name="Cronk Q."/>
            <person name="Cunningham R."/>
            <person name="Davis J."/>
            <person name="Degroeve S."/>
            <person name="Dejardin A."/>
            <person name="Depamphilis C."/>
            <person name="Detter J."/>
            <person name="Dirks B."/>
            <person name="Dubchak I."/>
            <person name="Duplessis S."/>
            <person name="Ehlting J."/>
            <person name="Ellis B."/>
            <person name="Gendler K."/>
            <person name="Goodstein D."/>
            <person name="Gribskov M."/>
            <person name="Grimwood J."/>
            <person name="Groover A."/>
            <person name="Gunter L."/>
            <person name="Hamberger B."/>
            <person name="Heinze B."/>
            <person name="Helariutta Y."/>
            <person name="Henrissat B."/>
            <person name="Holligan D."/>
            <person name="Holt R."/>
            <person name="Huang W."/>
            <person name="Islam-Faridi N."/>
            <person name="Jones S."/>
            <person name="Jones-Rhoades M."/>
            <person name="Jorgensen R."/>
            <person name="Joshi C."/>
            <person name="Kangasjarvi J."/>
            <person name="Karlsson J."/>
            <person name="Kelleher C."/>
            <person name="Kirkpatrick R."/>
            <person name="Kirst M."/>
            <person name="Kohler A."/>
            <person name="Kalluri U."/>
            <person name="Larimer F."/>
            <person name="Leebens-Mack J."/>
            <person name="Leple J.C."/>
            <person name="Locascio P."/>
            <person name="Lou Y."/>
            <person name="Lucas S."/>
            <person name="Martin F."/>
            <person name="Montanini B."/>
            <person name="Napoli C."/>
            <person name="Nelson D.R."/>
            <person name="Nelson C."/>
            <person name="Nieminen K."/>
            <person name="Nilsson O."/>
            <person name="Pereda V."/>
            <person name="Peter G."/>
            <person name="Philippe R."/>
            <person name="Pilate G."/>
            <person name="Poliakov A."/>
            <person name="Razumovskaya J."/>
            <person name="Richardson P."/>
            <person name="Rinaldi C."/>
            <person name="Ritland K."/>
            <person name="Rouze P."/>
            <person name="Ryaboy D."/>
            <person name="Schmutz J."/>
            <person name="Schrader J."/>
            <person name="Segerman B."/>
            <person name="Shin H."/>
            <person name="Siddiqui A."/>
            <person name="Sterky F."/>
            <person name="Terry A."/>
            <person name="Tsai C.J."/>
            <person name="Uberbacher E."/>
            <person name="Unneberg P."/>
            <person name="Vahala J."/>
            <person name="Wall K."/>
            <person name="Wessler S."/>
            <person name="Yang G."/>
            <person name="Yin T."/>
            <person name="Douglas C."/>
            <person name="Marra M."/>
            <person name="Sandberg G."/>
            <person name="Van de Peer Y."/>
            <person name="Rokhsar D."/>
        </authorList>
    </citation>
    <scope>NUCLEOTIDE SEQUENCE [LARGE SCALE GENOMIC DNA]</scope>
    <source>
        <strain evidence="2">cv. Nisqually</strain>
    </source>
</reference>
<organism evidence="1 2">
    <name type="scientific">Populus trichocarpa</name>
    <name type="common">Western balsam poplar</name>
    <name type="synonym">Populus balsamifera subsp. trichocarpa</name>
    <dbReference type="NCBI Taxonomy" id="3694"/>
    <lineage>
        <taxon>Eukaryota</taxon>
        <taxon>Viridiplantae</taxon>
        <taxon>Streptophyta</taxon>
        <taxon>Embryophyta</taxon>
        <taxon>Tracheophyta</taxon>
        <taxon>Spermatophyta</taxon>
        <taxon>Magnoliopsida</taxon>
        <taxon>eudicotyledons</taxon>
        <taxon>Gunneridae</taxon>
        <taxon>Pentapetalae</taxon>
        <taxon>rosids</taxon>
        <taxon>fabids</taxon>
        <taxon>Malpighiales</taxon>
        <taxon>Salicaceae</taxon>
        <taxon>Saliceae</taxon>
        <taxon>Populus</taxon>
    </lineage>
</organism>
<evidence type="ECO:0000313" key="2">
    <source>
        <dbReference type="Proteomes" id="UP000006729"/>
    </source>
</evidence>
<evidence type="ECO:0000313" key="1">
    <source>
        <dbReference type="EMBL" id="PNT08793.1"/>
    </source>
</evidence>
<keyword evidence="2" id="KW-1185">Reference proteome</keyword>
<dbReference type="InParanoid" id="A0A2K1Y6Y3"/>
<name>A0A2K1Y6Y3_POPTR</name>
<dbReference type="EMBL" id="CM009301">
    <property type="protein sequence ID" value="PNT08793.1"/>
    <property type="molecule type" value="Genomic_DNA"/>
</dbReference>